<gene>
    <name evidence="2" type="ORF">ABAZ39_06065</name>
    <name evidence="3" type="ORF">C1S70_01355</name>
</gene>
<dbReference type="Pfam" id="PF02036">
    <property type="entry name" value="SCP2"/>
    <property type="match status" value="1"/>
</dbReference>
<dbReference type="InterPro" id="IPR036527">
    <property type="entry name" value="SCP2_sterol-bd_dom_sf"/>
</dbReference>
<sequence>MVEDILRELQSRSTSFRSLKADVRFALEHGEAVRVNARETPVAIAREGAGDDDPDCTIRISAENLKKLMDGRLNPMLAFTMGKLKVDGSMGVAMKLAQLLDD</sequence>
<dbReference type="PANTHER" id="PTHR10094:SF25">
    <property type="entry name" value="SCP2 STEROL-BINDING DOMAIN-CONTAINING PROTEIN 1"/>
    <property type="match status" value="1"/>
</dbReference>
<feature type="domain" description="SCP2" evidence="1">
    <location>
        <begin position="5"/>
        <end position="101"/>
    </location>
</feature>
<dbReference type="OrthoDB" id="9809312at2"/>
<accession>A0A2K1G7L2</accession>
<dbReference type="Proteomes" id="UP000236268">
    <property type="component" value="Unassembled WGS sequence"/>
</dbReference>
<accession>A0A060DBS0</accession>
<dbReference type="Gene3D" id="3.30.1050.10">
    <property type="entry name" value="SCP2 sterol-binding domain"/>
    <property type="match status" value="1"/>
</dbReference>
<reference evidence="2 4" key="1">
    <citation type="journal article" date="2014" name="Genome Announc.">
        <title>Complete Genome Sequence of the Model Rhizosphere Strain Azospirillum brasilense Az39, Successfully Applied in Agriculture.</title>
        <authorList>
            <person name="Rivera D."/>
            <person name="Revale S."/>
            <person name="Molina R."/>
            <person name="Gualpa J."/>
            <person name="Puente M."/>
            <person name="Maroniche G."/>
            <person name="Paris G."/>
            <person name="Baker D."/>
            <person name="Clavijo B."/>
            <person name="McLay K."/>
            <person name="Spaepen S."/>
            <person name="Perticari A."/>
            <person name="Vazquez M."/>
            <person name="Wisniewski-Dye F."/>
            <person name="Watkins C."/>
            <person name="Martinez-Abarca F."/>
            <person name="Vanderleyden J."/>
            <person name="Cassan F."/>
        </authorList>
    </citation>
    <scope>NUCLEOTIDE SEQUENCE [LARGE SCALE GENOMIC DNA]</scope>
    <source>
        <strain evidence="2 4">Az39</strain>
    </source>
</reference>
<name>A0A060DBS0_9PROT</name>
<dbReference type="GO" id="GO:0005829">
    <property type="term" value="C:cytosol"/>
    <property type="evidence" value="ECO:0007669"/>
    <property type="project" value="TreeGrafter"/>
</dbReference>
<dbReference type="EMBL" id="CP007793">
    <property type="protein sequence ID" value="AIB11581.1"/>
    <property type="molecule type" value="Genomic_DNA"/>
</dbReference>
<dbReference type="PANTHER" id="PTHR10094">
    <property type="entry name" value="STEROL CARRIER PROTEIN 2 SCP-2 FAMILY PROTEIN"/>
    <property type="match status" value="1"/>
</dbReference>
<evidence type="ECO:0000313" key="2">
    <source>
        <dbReference type="EMBL" id="AIB11581.1"/>
    </source>
</evidence>
<evidence type="ECO:0000259" key="1">
    <source>
        <dbReference type="Pfam" id="PF02036"/>
    </source>
</evidence>
<dbReference type="Proteomes" id="UP000027186">
    <property type="component" value="Chromosome"/>
</dbReference>
<proteinExistence type="predicted"/>
<dbReference type="AlphaFoldDB" id="A0A060DBS0"/>
<evidence type="ECO:0000313" key="5">
    <source>
        <dbReference type="Proteomes" id="UP000236268"/>
    </source>
</evidence>
<reference evidence="3 5" key="2">
    <citation type="submission" date="2018-01" db="EMBL/GenBank/DDBJ databases">
        <title>Whole genome sequence of Azospirillum brasilense REC3 isolated from strawberry roots.</title>
        <authorList>
            <person name="Fontana C.A."/>
            <person name="Salazar S.M."/>
            <person name="Bassi D."/>
            <person name="Puglisi E."/>
            <person name="Lovaisa N.C."/>
            <person name="Toffoli L.M."/>
            <person name="Pedraza R."/>
            <person name="Cocconcelli P.S."/>
        </authorList>
    </citation>
    <scope>NUCLEOTIDE SEQUENCE [LARGE SCALE GENOMIC DNA]</scope>
    <source>
        <strain evidence="3 5">REC3</strain>
    </source>
</reference>
<dbReference type="InterPro" id="IPR003033">
    <property type="entry name" value="SCP2_sterol-bd_dom"/>
</dbReference>
<dbReference type="KEGG" id="abq:ABAZ39_06065"/>
<dbReference type="RefSeq" id="WP_038527660.1">
    <property type="nucleotide sequence ID" value="NZ_CP007793.1"/>
</dbReference>
<dbReference type="SUPFAM" id="SSF55718">
    <property type="entry name" value="SCP-like"/>
    <property type="match status" value="1"/>
</dbReference>
<dbReference type="EMBL" id="POWG01000001">
    <property type="protein sequence ID" value="PNR00781.1"/>
    <property type="molecule type" value="Genomic_DNA"/>
</dbReference>
<evidence type="ECO:0000313" key="3">
    <source>
        <dbReference type="EMBL" id="PNR00781.1"/>
    </source>
</evidence>
<protein>
    <submittedName>
        <fullName evidence="2">Sterol carrier</fullName>
    </submittedName>
</protein>
<evidence type="ECO:0000313" key="4">
    <source>
        <dbReference type="Proteomes" id="UP000027186"/>
    </source>
</evidence>
<organism evidence="2 4">
    <name type="scientific">Azospirillum argentinense</name>
    <dbReference type="NCBI Taxonomy" id="2970906"/>
    <lineage>
        <taxon>Bacteria</taxon>
        <taxon>Pseudomonadati</taxon>
        <taxon>Pseudomonadota</taxon>
        <taxon>Alphaproteobacteria</taxon>
        <taxon>Rhodospirillales</taxon>
        <taxon>Azospirillaceae</taxon>
        <taxon>Azospirillum</taxon>
    </lineage>
</organism>